<name>A0A553I7N3_9PEZI</name>
<accession>A0A553I7N3</accession>
<proteinExistence type="predicted"/>
<evidence type="ECO:0000256" key="1">
    <source>
        <dbReference type="SAM" id="MobiDB-lite"/>
    </source>
</evidence>
<dbReference type="EMBL" id="VFLP01000012">
    <property type="protein sequence ID" value="TRX96207.1"/>
    <property type="molecule type" value="Genomic_DNA"/>
</dbReference>
<comment type="caution">
    <text evidence="2">The sequence shown here is derived from an EMBL/GenBank/DDBJ whole genome shotgun (WGS) entry which is preliminary data.</text>
</comment>
<feature type="compositionally biased region" description="Polar residues" evidence="1">
    <location>
        <begin position="131"/>
        <end position="141"/>
    </location>
</feature>
<feature type="region of interest" description="Disordered" evidence="1">
    <location>
        <begin position="123"/>
        <end position="150"/>
    </location>
</feature>
<evidence type="ECO:0000313" key="3">
    <source>
        <dbReference type="Proteomes" id="UP000319160"/>
    </source>
</evidence>
<dbReference type="AlphaFoldDB" id="A0A553I7N3"/>
<sequence>MQRIKNITYFDQRLITYFVDFDPLDWICFGYGKGRDADPRAGASDPGRKLPAFFADMEIEAQAKKTNRMPYKLKVKVSKLYTSAVRFIAACYGYNPLKSGRNELSERLISDAMMRKLDSYRADRSKRSHLQSEPIQASSSRKAWEWRSSR</sequence>
<organism evidence="2 3">
    <name type="scientific">Xylaria flabelliformis</name>
    <dbReference type="NCBI Taxonomy" id="2512241"/>
    <lineage>
        <taxon>Eukaryota</taxon>
        <taxon>Fungi</taxon>
        <taxon>Dikarya</taxon>
        <taxon>Ascomycota</taxon>
        <taxon>Pezizomycotina</taxon>
        <taxon>Sordariomycetes</taxon>
        <taxon>Xylariomycetidae</taxon>
        <taxon>Xylariales</taxon>
        <taxon>Xylariaceae</taxon>
        <taxon>Xylaria</taxon>
    </lineage>
</organism>
<gene>
    <name evidence="2" type="ORF">FHL15_002931</name>
</gene>
<dbReference type="Proteomes" id="UP000319160">
    <property type="component" value="Unassembled WGS sequence"/>
</dbReference>
<keyword evidence="3" id="KW-1185">Reference proteome</keyword>
<reference evidence="3" key="1">
    <citation type="submission" date="2019-06" db="EMBL/GenBank/DDBJ databases">
        <title>Draft genome sequence of the griseofulvin-producing fungus Xylaria cubensis strain G536.</title>
        <authorList>
            <person name="Mead M.E."/>
            <person name="Raja H.A."/>
            <person name="Steenwyk J.L."/>
            <person name="Knowles S.L."/>
            <person name="Oberlies N.H."/>
            <person name="Rokas A."/>
        </authorList>
    </citation>
    <scope>NUCLEOTIDE SEQUENCE [LARGE SCALE GENOMIC DNA]</scope>
    <source>
        <strain evidence="3">G536</strain>
    </source>
</reference>
<evidence type="ECO:0000313" key="2">
    <source>
        <dbReference type="EMBL" id="TRX96207.1"/>
    </source>
</evidence>
<protein>
    <submittedName>
        <fullName evidence="2">Uncharacterized protein</fullName>
    </submittedName>
</protein>